<evidence type="ECO:0000313" key="1">
    <source>
        <dbReference type="EMBL" id="KKN02354.1"/>
    </source>
</evidence>
<name>A0A0F9M9H2_9ZZZZ</name>
<reference evidence="1" key="1">
    <citation type="journal article" date="2015" name="Nature">
        <title>Complex archaea that bridge the gap between prokaryotes and eukaryotes.</title>
        <authorList>
            <person name="Spang A."/>
            <person name="Saw J.H."/>
            <person name="Jorgensen S.L."/>
            <person name="Zaremba-Niedzwiedzka K."/>
            <person name="Martijn J."/>
            <person name="Lind A.E."/>
            <person name="van Eijk R."/>
            <person name="Schleper C."/>
            <person name="Guy L."/>
            <person name="Ettema T.J."/>
        </authorList>
    </citation>
    <scope>NUCLEOTIDE SEQUENCE</scope>
</reference>
<dbReference type="AlphaFoldDB" id="A0A0F9M9H2"/>
<organism evidence="1">
    <name type="scientific">marine sediment metagenome</name>
    <dbReference type="NCBI Taxonomy" id="412755"/>
    <lineage>
        <taxon>unclassified sequences</taxon>
        <taxon>metagenomes</taxon>
        <taxon>ecological metagenomes</taxon>
    </lineage>
</organism>
<accession>A0A0F9M9H2</accession>
<sequence>MTEEKTVGKVSQFFNRIGRKTKRFLSSIKISIENVVNSVSIKYLEIATNYFNKKAKHLENLRDREEFGRPMLRDIPKYIGIWIYKGFAAILTSVKESLSRWKLDRELAEVRKDSQ</sequence>
<gene>
    <name evidence="1" type="ORF">LCGC14_1118470</name>
</gene>
<proteinExistence type="predicted"/>
<protein>
    <submittedName>
        <fullName evidence="1">Uncharacterized protein</fullName>
    </submittedName>
</protein>
<comment type="caution">
    <text evidence="1">The sequence shown here is derived from an EMBL/GenBank/DDBJ whole genome shotgun (WGS) entry which is preliminary data.</text>
</comment>
<dbReference type="EMBL" id="LAZR01005158">
    <property type="protein sequence ID" value="KKN02354.1"/>
    <property type="molecule type" value="Genomic_DNA"/>
</dbReference>